<dbReference type="PROSITE" id="PS51257">
    <property type="entry name" value="PROKAR_LIPOPROTEIN"/>
    <property type="match status" value="1"/>
</dbReference>
<keyword evidence="3" id="KW-0732">Signal</keyword>
<reference evidence="4" key="2">
    <citation type="submission" date="2021-04" db="EMBL/GenBank/DDBJ databases">
        <authorList>
            <person name="Gilroy R."/>
        </authorList>
    </citation>
    <scope>NUCLEOTIDE SEQUENCE</scope>
    <source>
        <strain evidence="4">ChiHecec2B26-12326</strain>
    </source>
</reference>
<dbReference type="GO" id="GO:0007155">
    <property type="term" value="P:cell adhesion"/>
    <property type="evidence" value="ECO:0007669"/>
    <property type="project" value="InterPro"/>
</dbReference>
<organism evidence="4 5">
    <name type="scientific">Candidatus Parabacteroides intestinigallinarum</name>
    <dbReference type="NCBI Taxonomy" id="2838722"/>
    <lineage>
        <taxon>Bacteria</taxon>
        <taxon>Pseudomonadati</taxon>
        <taxon>Bacteroidota</taxon>
        <taxon>Bacteroidia</taxon>
        <taxon>Bacteroidales</taxon>
        <taxon>Tannerellaceae</taxon>
        <taxon>Parabacteroides</taxon>
    </lineage>
</organism>
<dbReference type="PANTHER" id="PTHR42953:SF3">
    <property type="entry name" value="HIGH-AFFINITY ZINC UPTAKE SYSTEM PROTEIN ZNUA"/>
    <property type="match status" value="1"/>
</dbReference>
<keyword evidence="2" id="KW-0813">Transport</keyword>
<evidence type="ECO:0000256" key="3">
    <source>
        <dbReference type="ARBA" id="ARBA00022729"/>
    </source>
</evidence>
<dbReference type="GO" id="GO:0046872">
    <property type="term" value="F:metal ion binding"/>
    <property type="evidence" value="ECO:0007669"/>
    <property type="project" value="InterPro"/>
</dbReference>
<dbReference type="InterPro" id="IPR050492">
    <property type="entry name" value="Bact_metal-bind_prot9"/>
</dbReference>
<dbReference type="SUPFAM" id="SSF53807">
    <property type="entry name" value="Helical backbone' metal receptor"/>
    <property type="match status" value="1"/>
</dbReference>
<dbReference type="PANTHER" id="PTHR42953">
    <property type="entry name" value="HIGH-AFFINITY ZINC UPTAKE SYSTEM PROTEIN ZNUA-RELATED"/>
    <property type="match status" value="1"/>
</dbReference>
<dbReference type="PRINTS" id="PR00691">
    <property type="entry name" value="ADHESINB"/>
</dbReference>
<evidence type="ECO:0000313" key="4">
    <source>
        <dbReference type="EMBL" id="HIX86393.1"/>
    </source>
</evidence>
<dbReference type="InterPro" id="IPR006127">
    <property type="entry name" value="ZnuA-like"/>
</dbReference>
<evidence type="ECO:0000313" key="5">
    <source>
        <dbReference type="Proteomes" id="UP000823847"/>
    </source>
</evidence>
<reference evidence="4" key="1">
    <citation type="journal article" date="2021" name="PeerJ">
        <title>Extensive microbial diversity within the chicken gut microbiome revealed by metagenomics and culture.</title>
        <authorList>
            <person name="Gilroy R."/>
            <person name="Ravi A."/>
            <person name="Getino M."/>
            <person name="Pursley I."/>
            <person name="Horton D.L."/>
            <person name="Alikhan N.F."/>
            <person name="Baker D."/>
            <person name="Gharbi K."/>
            <person name="Hall N."/>
            <person name="Watson M."/>
            <person name="Adriaenssens E.M."/>
            <person name="Foster-Nyarko E."/>
            <person name="Jarju S."/>
            <person name="Secka A."/>
            <person name="Antonio M."/>
            <person name="Oren A."/>
            <person name="Chaudhuri R.R."/>
            <person name="La Ragione R."/>
            <person name="Hildebrand F."/>
            <person name="Pallen M.J."/>
        </authorList>
    </citation>
    <scope>NUCLEOTIDE SEQUENCE</scope>
    <source>
        <strain evidence="4">ChiHecec2B26-12326</strain>
    </source>
</reference>
<dbReference type="Gene3D" id="3.40.50.1980">
    <property type="entry name" value="Nitrogenase molybdenum iron protein domain"/>
    <property type="match status" value="2"/>
</dbReference>
<evidence type="ECO:0000256" key="1">
    <source>
        <dbReference type="ARBA" id="ARBA00011028"/>
    </source>
</evidence>
<comment type="similarity">
    <text evidence="1">Belongs to the bacterial solute-binding protein 9 family.</text>
</comment>
<dbReference type="AlphaFoldDB" id="A0A9D1XRW0"/>
<gene>
    <name evidence="4" type="ORF">H9848_07270</name>
</gene>
<sequence>MVKRIIDLRFLRRSTKIGISLMGLLLLFAACVSKQQEEKVVSVTIEPQRYFAERIAGDRFTIHCVVPEGQSPETYDPTPRQMVRIGQGQAYLRIGTIGFELAWMDNIQANNPEMRVFDLSEGIQPLKSPEEGGAHAHHTHSHGEMDPHIWNSIAGARLIAKNTRDAFMALDPEGEDFYQANYEELMKEIRETEAAISSLLRPLRHKAFIIYHPALTYFAAEYGLTQLCIEIDGKEPSPAQLEELVRTARAHDAKVVFIQQEFDQKNAELIAEETGCRLVRINPLDYHWNAEMIHIAKALADGEVD</sequence>
<comment type="caution">
    <text evidence="4">The sequence shown here is derived from an EMBL/GenBank/DDBJ whole genome shotgun (WGS) entry which is preliminary data.</text>
</comment>
<name>A0A9D1XRW0_9BACT</name>
<dbReference type="InterPro" id="IPR006129">
    <property type="entry name" value="AdhesinB"/>
</dbReference>
<dbReference type="Proteomes" id="UP000823847">
    <property type="component" value="Unassembled WGS sequence"/>
</dbReference>
<proteinExistence type="inferred from homology"/>
<evidence type="ECO:0000256" key="2">
    <source>
        <dbReference type="ARBA" id="ARBA00022448"/>
    </source>
</evidence>
<accession>A0A9D1XRW0</accession>
<dbReference type="EMBL" id="DXEN01000055">
    <property type="protein sequence ID" value="HIX86393.1"/>
    <property type="molecule type" value="Genomic_DNA"/>
</dbReference>
<dbReference type="Pfam" id="PF01297">
    <property type="entry name" value="ZnuA"/>
    <property type="match status" value="1"/>
</dbReference>
<protein>
    <submittedName>
        <fullName evidence="4">Zinc ABC transporter substrate-binding protein</fullName>
    </submittedName>
</protein>
<dbReference type="GO" id="GO:0030001">
    <property type="term" value="P:metal ion transport"/>
    <property type="evidence" value="ECO:0007669"/>
    <property type="project" value="InterPro"/>
</dbReference>